<sequence>MANISITPVGASLVMPSSIIGPIFGAKPPNSANRIGTMIKAISADRRLVMIRNMNVMTMAKPRKVSIGILQA</sequence>
<dbReference type="Proteomes" id="UP000061348">
    <property type="component" value="Unassembled WGS sequence"/>
</dbReference>
<gene>
    <name evidence="1" type="ORF">PFLmoz3_01034</name>
</gene>
<reference evidence="1 2" key="1">
    <citation type="submission" date="2015-05" db="EMBL/GenBank/DDBJ databases">
        <title>A genomic and transcriptomic approach to investigate the blue pigment phenotype in Pseudomonas fluorescens.</title>
        <authorList>
            <person name="Andreani N.A."/>
            <person name="Cardazzo B."/>
        </authorList>
    </citation>
    <scope>NUCLEOTIDE SEQUENCE [LARGE SCALE GENOMIC DNA]</scope>
    <source>
        <strain evidence="1 2">Ps_22</strain>
    </source>
</reference>
<dbReference type="EMBL" id="LCYA01000052">
    <property type="protein sequence ID" value="KWV88139.1"/>
    <property type="molecule type" value="Genomic_DNA"/>
</dbReference>
<proteinExistence type="predicted"/>
<dbReference type="AlphaFoldDB" id="A0A120G822"/>
<evidence type="ECO:0000313" key="1">
    <source>
        <dbReference type="EMBL" id="KWV88139.1"/>
    </source>
</evidence>
<evidence type="ECO:0000313" key="2">
    <source>
        <dbReference type="Proteomes" id="UP000061348"/>
    </source>
</evidence>
<organism evidence="1 2">
    <name type="scientific">Pseudomonas fluorescens</name>
    <dbReference type="NCBI Taxonomy" id="294"/>
    <lineage>
        <taxon>Bacteria</taxon>
        <taxon>Pseudomonadati</taxon>
        <taxon>Pseudomonadota</taxon>
        <taxon>Gammaproteobacteria</taxon>
        <taxon>Pseudomonadales</taxon>
        <taxon>Pseudomonadaceae</taxon>
        <taxon>Pseudomonas</taxon>
    </lineage>
</organism>
<accession>A0A120G822</accession>
<name>A0A120G822_PSEFL</name>
<protein>
    <submittedName>
        <fullName evidence="1">Uncharacterized protein</fullName>
    </submittedName>
</protein>
<comment type="caution">
    <text evidence="1">The sequence shown here is derived from an EMBL/GenBank/DDBJ whole genome shotgun (WGS) entry which is preliminary data.</text>
</comment>
<dbReference type="PATRIC" id="fig|294.194.peg.1192"/>